<gene>
    <name evidence="3" type="ORF">DM02DRAFT_635842</name>
</gene>
<dbReference type="Proteomes" id="UP000244855">
    <property type="component" value="Unassembled WGS sequence"/>
</dbReference>
<evidence type="ECO:0000256" key="1">
    <source>
        <dbReference type="SAM" id="MobiDB-lite"/>
    </source>
</evidence>
<dbReference type="EMBL" id="KZ805768">
    <property type="protein sequence ID" value="PVH91849.1"/>
    <property type="molecule type" value="Genomic_DNA"/>
</dbReference>
<feature type="transmembrane region" description="Helical" evidence="2">
    <location>
        <begin position="202"/>
        <end position="221"/>
    </location>
</feature>
<proteinExistence type="predicted"/>
<reference evidence="3 4" key="1">
    <citation type="journal article" date="2018" name="Sci. Rep.">
        <title>Comparative genomics provides insights into the lifestyle and reveals functional heterogeneity of dark septate endophytic fungi.</title>
        <authorList>
            <person name="Knapp D.G."/>
            <person name="Nemeth J.B."/>
            <person name="Barry K."/>
            <person name="Hainaut M."/>
            <person name="Henrissat B."/>
            <person name="Johnson J."/>
            <person name="Kuo A."/>
            <person name="Lim J.H.P."/>
            <person name="Lipzen A."/>
            <person name="Nolan M."/>
            <person name="Ohm R.A."/>
            <person name="Tamas L."/>
            <person name="Grigoriev I.V."/>
            <person name="Spatafora J.W."/>
            <person name="Nagy L.G."/>
            <person name="Kovacs G.M."/>
        </authorList>
    </citation>
    <scope>NUCLEOTIDE SEQUENCE [LARGE SCALE GENOMIC DNA]</scope>
    <source>
        <strain evidence="3 4">DSE2036</strain>
    </source>
</reference>
<organism evidence="3 4">
    <name type="scientific">Periconia macrospinosa</name>
    <dbReference type="NCBI Taxonomy" id="97972"/>
    <lineage>
        <taxon>Eukaryota</taxon>
        <taxon>Fungi</taxon>
        <taxon>Dikarya</taxon>
        <taxon>Ascomycota</taxon>
        <taxon>Pezizomycotina</taxon>
        <taxon>Dothideomycetes</taxon>
        <taxon>Pleosporomycetidae</taxon>
        <taxon>Pleosporales</taxon>
        <taxon>Massarineae</taxon>
        <taxon>Periconiaceae</taxon>
        <taxon>Periconia</taxon>
    </lineage>
</organism>
<keyword evidence="4" id="KW-1185">Reference proteome</keyword>
<feature type="transmembrane region" description="Helical" evidence="2">
    <location>
        <begin position="136"/>
        <end position="164"/>
    </location>
</feature>
<accession>A0A2V1D2K3</accession>
<protein>
    <submittedName>
        <fullName evidence="3">Uncharacterized protein</fullName>
    </submittedName>
</protein>
<dbReference type="AlphaFoldDB" id="A0A2V1D2K3"/>
<feature type="region of interest" description="Disordered" evidence="1">
    <location>
        <begin position="1"/>
        <end position="52"/>
    </location>
</feature>
<sequence>MSTPTNPLLLRHRRPLAPSQDEDIENNLTPPPPSSPSSSSPTPTKNATTLSPLPWDPYTHQLLTLLYHHTTPPLRALTLLVVKTTALALAISTVSRLVQKGAVEPVGEVWGVLALSSSSSTATTTTTTKGGMAAGVLVVGWGLCVLALWHGVIWGVLVLAAGVMGGDGDGVVDDDSGEGEEDGEGKKKERRWAGFGVMGRRIGVAVVLGVAFLALCARVGLASWGGRRGVLMVEGEGGG</sequence>
<name>A0A2V1D2K3_9PLEO</name>
<keyword evidence="2" id="KW-0812">Transmembrane</keyword>
<evidence type="ECO:0000256" key="2">
    <source>
        <dbReference type="SAM" id="Phobius"/>
    </source>
</evidence>
<keyword evidence="2" id="KW-0472">Membrane</keyword>
<keyword evidence="2" id="KW-1133">Transmembrane helix</keyword>
<evidence type="ECO:0000313" key="4">
    <source>
        <dbReference type="Proteomes" id="UP000244855"/>
    </source>
</evidence>
<evidence type="ECO:0000313" key="3">
    <source>
        <dbReference type="EMBL" id="PVH91849.1"/>
    </source>
</evidence>